<sequence length="111" mass="12139">MGPTRTERHQTACTGSGGCIIPPHSGPGAHEHTNDRLWSVYCYKVFNGSKEQPYVNPKAPVQVITGSASTKQGTLGHLTIDELVILISKWCQDSTRATVLWEARGSPQTEY</sequence>
<evidence type="ECO:0000313" key="2">
    <source>
        <dbReference type="Proteomes" id="UP001356427"/>
    </source>
</evidence>
<proteinExistence type="predicted"/>
<dbReference type="Gene3D" id="3.60.21.10">
    <property type="match status" value="1"/>
</dbReference>
<accession>A0AAN8L900</accession>
<dbReference type="PROSITE" id="PS51257">
    <property type="entry name" value="PROKAR_LIPOPROTEIN"/>
    <property type="match status" value="1"/>
</dbReference>
<dbReference type="EMBL" id="JAGTTL010000023">
    <property type="protein sequence ID" value="KAK6304379.1"/>
    <property type="molecule type" value="Genomic_DNA"/>
</dbReference>
<comment type="caution">
    <text evidence="1">The sequence shown here is derived from an EMBL/GenBank/DDBJ whole genome shotgun (WGS) entry which is preliminary data.</text>
</comment>
<dbReference type="Proteomes" id="UP001356427">
    <property type="component" value="Unassembled WGS sequence"/>
</dbReference>
<organism evidence="1 2">
    <name type="scientific">Coregonus suidteri</name>
    <dbReference type="NCBI Taxonomy" id="861788"/>
    <lineage>
        <taxon>Eukaryota</taxon>
        <taxon>Metazoa</taxon>
        <taxon>Chordata</taxon>
        <taxon>Craniata</taxon>
        <taxon>Vertebrata</taxon>
        <taxon>Euteleostomi</taxon>
        <taxon>Actinopterygii</taxon>
        <taxon>Neopterygii</taxon>
        <taxon>Teleostei</taxon>
        <taxon>Protacanthopterygii</taxon>
        <taxon>Salmoniformes</taxon>
        <taxon>Salmonidae</taxon>
        <taxon>Coregoninae</taxon>
        <taxon>Coregonus</taxon>
    </lineage>
</organism>
<protein>
    <submittedName>
        <fullName evidence="1">Uncharacterized protein</fullName>
    </submittedName>
</protein>
<evidence type="ECO:0000313" key="1">
    <source>
        <dbReference type="EMBL" id="KAK6304379.1"/>
    </source>
</evidence>
<reference evidence="1 2" key="1">
    <citation type="submission" date="2021-04" db="EMBL/GenBank/DDBJ databases">
        <authorList>
            <person name="De Guttry C."/>
            <person name="Zahm M."/>
            <person name="Klopp C."/>
            <person name="Cabau C."/>
            <person name="Louis A."/>
            <person name="Berthelot C."/>
            <person name="Parey E."/>
            <person name="Roest Crollius H."/>
            <person name="Montfort J."/>
            <person name="Robinson-Rechavi M."/>
            <person name="Bucao C."/>
            <person name="Bouchez O."/>
            <person name="Gislard M."/>
            <person name="Lluch J."/>
            <person name="Milhes M."/>
            <person name="Lampietro C."/>
            <person name="Lopez Roques C."/>
            <person name="Donnadieu C."/>
            <person name="Braasch I."/>
            <person name="Desvignes T."/>
            <person name="Postlethwait J."/>
            <person name="Bobe J."/>
            <person name="Wedekind C."/>
            <person name="Guiguen Y."/>
        </authorList>
    </citation>
    <scope>NUCLEOTIDE SEQUENCE [LARGE SCALE GENOMIC DNA]</scope>
    <source>
        <strain evidence="1">Cs_M1</strain>
        <tissue evidence="1">Blood</tissue>
    </source>
</reference>
<dbReference type="AlphaFoldDB" id="A0AAN8L900"/>
<keyword evidence="2" id="KW-1185">Reference proteome</keyword>
<gene>
    <name evidence="1" type="ORF">J4Q44_G00249650</name>
</gene>
<name>A0AAN8L900_9TELE</name>
<dbReference type="InterPro" id="IPR029052">
    <property type="entry name" value="Metallo-depent_PP-like"/>
</dbReference>